<dbReference type="RefSeq" id="XP_018022078.2">
    <property type="nucleotide sequence ID" value="XM_018166589.2"/>
</dbReference>
<dbReference type="KEGG" id="hazt:108678223"/>
<protein>
    <submittedName>
        <fullName evidence="7">Protein scribble homolog</fullName>
    </submittedName>
</protein>
<dbReference type="AlphaFoldDB" id="A0A8B7P7P9"/>
<organism evidence="6 7">
    <name type="scientific">Hyalella azteca</name>
    <name type="common">Amphipod</name>
    <dbReference type="NCBI Taxonomy" id="294128"/>
    <lineage>
        <taxon>Eukaryota</taxon>
        <taxon>Metazoa</taxon>
        <taxon>Ecdysozoa</taxon>
        <taxon>Arthropoda</taxon>
        <taxon>Crustacea</taxon>
        <taxon>Multicrustacea</taxon>
        <taxon>Malacostraca</taxon>
        <taxon>Eumalacostraca</taxon>
        <taxon>Peracarida</taxon>
        <taxon>Amphipoda</taxon>
        <taxon>Senticaudata</taxon>
        <taxon>Talitrida</taxon>
        <taxon>Talitroidea</taxon>
        <taxon>Hyalellidae</taxon>
        <taxon>Hyalella</taxon>
    </lineage>
</organism>
<feature type="compositionally biased region" description="Low complexity" evidence="4">
    <location>
        <begin position="344"/>
        <end position="358"/>
    </location>
</feature>
<sequence length="389" mass="41179">MRLVTLTRRKGQTYGFHLRGGNEHGTGFFIIRVEENSIAQKEGIKAGDELLEVNGRTVNGAVHRQVTDTIGSSTTVTLLLRETGIIPVKEHTSDPVTWRPVVRSPTGASYSSVPRSTGGHSLGAKSNKGLLANINVAHAPHGHNTKLGQTGSLNRVTKTSPILLSNGPLTRIPNGPVGHVSDGSLVRVGNGPMVHPTNGPHVQGIYASPGRIPDGSPRILSGFPCTNNGNGNRGASPMGHPSKASHRETGEVIERVLSVVISTAGRNSLGFSMTHDNGVAVVATVRRGGAAWMAGLRQHDAILACNGRRMSSLTHEQAVAEMKSSVDSIRLEVQRRVVKSDLLTGESSGYNSSASSTTGDHHSSPTTHASSNPRRRRISRGVRDPVSSR</sequence>
<dbReference type="PROSITE" id="PS50106">
    <property type="entry name" value="PDZ"/>
    <property type="match status" value="2"/>
</dbReference>
<dbReference type="SMART" id="SM00228">
    <property type="entry name" value="PDZ"/>
    <property type="match status" value="2"/>
</dbReference>
<evidence type="ECO:0000256" key="3">
    <source>
        <dbReference type="ARBA" id="ARBA00023273"/>
    </source>
</evidence>
<dbReference type="InterPro" id="IPR036034">
    <property type="entry name" value="PDZ_sf"/>
</dbReference>
<evidence type="ECO:0000313" key="7">
    <source>
        <dbReference type="RefSeq" id="XP_018022078.2"/>
    </source>
</evidence>
<dbReference type="PANTHER" id="PTHR23116">
    <property type="entry name" value="PDZ DOMAIN CONTAINING WHIRLIN AND HARMONIN-RELATED"/>
    <property type="match status" value="1"/>
</dbReference>
<dbReference type="InterPro" id="IPR001478">
    <property type="entry name" value="PDZ"/>
</dbReference>
<dbReference type="GO" id="GO:0002142">
    <property type="term" value="C:stereocilia ankle link complex"/>
    <property type="evidence" value="ECO:0007669"/>
    <property type="project" value="TreeGrafter"/>
</dbReference>
<keyword evidence="3" id="KW-0966">Cell projection</keyword>
<dbReference type="SUPFAM" id="SSF50156">
    <property type="entry name" value="PDZ domain-like"/>
    <property type="match status" value="2"/>
</dbReference>
<dbReference type="GO" id="GO:0005929">
    <property type="term" value="C:cilium"/>
    <property type="evidence" value="ECO:0007669"/>
    <property type="project" value="TreeGrafter"/>
</dbReference>
<evidence type="ECO:0000313" key="6">
    <source>
        <dbReference type="Proteomes" id="UP000694843"/>
    </source>
</evidence>
<comment type="subcellular location">
    <subcellularLocation>
        <location evidence="1">Cell projection</location>
    </subcellularLocation>
</comment>
<dbReference type="CDD" id="cd00136">
    <property type="entry name" value="PDZ_canonical"/>
    <property type="match status" value="2"/>
</dbReference>
<feature type="domain" description="PDZ" evidence="5">
    <location>
        <begin position="258"/>
        <end position="337"/>
    </location>
</feature>
<dbReference type="GO" id="GO:0032426">
    <property type="term" value="C:stereocilium tip"/>
    <property type="evidence" value="ECO:0007669"/>
    <property type="project" value="TreeGrafter"/>
</dbReference>
<feature type="region of interest" description="Disordered" evidence="4">
    <location>
        <begin position="344"/>
        <end position="389"/>
    </location>
</feature>
<dbReference type="Pfam" id="PF00595">
    <property type="entry name" value="PDZ"/>
    <property type="match status" value="2"/>
</dbReference>
<dbReference type="GeneID" id="108678223"/>
<accession>A0A8B7P7P9</accession>
<evidence type="ECO:0000259" key="5">
    <source>
        <dbReference type="PROSITE" id="PS50106"/>
    </source>
</evidence>
<dbReference type="PANTHER" id="PTHR23116:SF36">
    <property type="entry name" value="HARMONIN"/>
    <property type="match status" value="1"/>
</dbReference>
<proteinExistence type="predicted"/>
<feature type="region of interest" description="Disordered" evidence="4">
    <location>
        <begin position="229"/>
        <end position="248"/>
    </location>
</feature>
<evidence type="ECO:0000256" key="1">
    <source>
        <dbReference type="ARBA" id="ARBA00004316"/>
    </source>
</evidence>
<feature type="region of interest" description="Disordered" evidence="4">
    <location>
        <begin position="97"/>
        <end position="121"/>
    </location>
</feature>
<dbReference type="OrthoDB" id="6021951at2759"/>
<name>A0A8B7P7P9_HYAAZ</name>
<gene>
    <name evidence="7" type="primary">LOC108678223</name>
</gene>
<dbReference type="InterPro" id="IPR051844">
    <property type="entry name" value="USH2_Complex_Protein"/>
</dbReference>
<reference evidence="7" key="1">
    <citation type="submission" date="2025-08" db="UniProtKB">
        <authorList>
            <consortium name="RefSeq"/>
        </authorList>
    </citation>
    <scope>IDENTIFICATION</scope>
    <source>
        <tissue evidence="7">Whole organism</tissue>
    </source>
</reference>
<dbReference type="Proteomes" id="UP000694843">
    <property type="component" value="Unplaced"/>
</dbReference>
<keyword evidence="2" id="KW-0677">Repeat</keyword>
<dbReference type="GO" id="GO:0005886">
    <property type="term" value="C:plasma membrane"/>
    <property type="evidence" value="ECO:0007669"/>
    <property type="project" value="TreeGrafter"/>
</dbReference>
<evidence type="ECO:0000256" key="2">
    <source>
        <dbReference type="ARBA" id="ARBA00022737"/>
    </source>
</evidence>
<feature type="domain" description="PDZ" evidence="5">
    <location>
        <begin position="3"/>
        <end position="70"/>
    </location>
</feature>
<dbReference type="Gene3D" id="2.30.42.10">
    <property type="match status" value="2"/>
</dbReference>
<feature type="compositionally biased region" description="Polar residues" evidence="4">
    <location>
        <begin position="106"/>
        <end position="119"/>
    </location>
</feature>
<keyword evidence="6" id="KW-1185">Reference proteome</keyword>
<evidence type="ECO:0000256" key="4">
    <source>
        <dbReference type="SAM" id="MobiDB-lite"/>
    </source>
</evidence>